<evidence type="ECO:0000313" key="5">
    <source>
        <dbReference type="EMBL" id="GAB79376.1"/>
    </source>
</evidence>
<dbReference type="InterPro" id="IPR016166">
    <property type="entry name" value="FAD-bd_PCMH"/>
</dbReference>
<dbReference type="PANTHER" id="PTHR43762">
    <property type="entry name" value="L-GULONOLACTONE OXIDASE"/>
    <property type="match status" value="1"/>
</dbReference>
<keyword evidence="6" id="KW-1185">Reference proteome</keyword>
<dbReference type="NCBIfam" id="TIGR01679">
    <property type="entry name" value="bact_FAD_ox"/>
    <property type="match status" value="1"/>
</dbReference>
<dbReference type="PANTHER" id="PTHR43762:SF1">
    <property type="entry name" value="D-ARABINONO-1,4-LACTONE OXIDASE"/>
    <property type="match status" value="1"/>
</dbReference>
<dbReference type="eggNOG" id="COG0277">
    <property type="taxonomic scope" value="Bacteria"/>
</dbReference>
<dbReference type="InterPro" id="IPR016169">
    <property type="entry name" value="FAD-bd_PCMH_sub2"/>
</dbReference>
<dbReference type="EMBL" id="BAGZ01000024">
    <property type="protein sequence ID" value="GAB79376.1"/>
    <property type="molecule type" value="Genomic_DNA"/>
</dbReference>
<dbReference type="GO" id="GO:0071949">
    <property type="term" value="F:FAD binding"/>
    <property type="evidence" value="ECO:0007669"/>
    <property type="project" value="InterPro"/>
</dbReference>
<dbReference type="Pfam" id="PF04030">
    <property type="entry name" value="ALO"/>
    <property type="match status" value="1"/>
</dbReference>
<proteinExistence type="predicted"/>
<comment type="caution">
    <text evidence="5">The sequence shown here is derived from an EMBL/GenBank/DDBJ whole genome shotgun (WGS) entry which is preliminary data.</text>
</comment>
<evidence type="ECO:0000256" key="1">
    <source>
        <dbReference type="ARBA" id="ARBA00022630"/>
    </source>
</evidence>
<evidence type="ECO:0000313" key="6">
    <source>
        <dbReference type="Proteomes" id="UP000008495"/>
    </source>
</evidence>
<dbReference type="Gene3D" id="3.30.465.10">
    <property type="match status" value="1"/>
</dbReference>
<dbReference type="Pfam" id="PF01565">
    <property type="entry name" value="FAD_binding_4"/>
    <property type="match status" value="1"/>
</dbReference>
<keyword evidence="1" id="KW-0285">Flavoprotein</keyword>
<dbReference type="GO" id="GO:0003885">
    <property type="term" value="F:D-arabinono-1,4-lactone oxidase activity"/>
    <property type="evidence" value="ECO:0007669"/>
    <property type="project" value="InterPro"/>
</dbReference>
<feature type="domain" description="FAD-binding PCMH-type" evidence="4">
    <location>
        <begin position="10"/>
        <end position="182"/>
    </location>
</feature>
<keyword evidence="2" id="KW-0274">FAD</keyword>
<name>K6UNZ2_9MICO</name>
<dbReference type="AlphaFoldDB" id="K6UNZ2"/>
<dbReference type="InterPro" id="IPR036318">
    <property type="entry name" value="FAD-bd_PCMH-like_sf"/>
</dbReference>
<dbReference type="InterPro" id="IPR007173">
    <property type="entry name" value="ALO_C"/>
</dbReference>
<protein>
    <submittedName>
        <fullName evidence="5">Putative FAD-linked oxidase</fullName>
    </submittedName>
</protein>
<dbReference type="Proteomes" id="UP000008495">
    <property type="component" value="Unassembled WGS sequence"/>
</dbReference>
<dbReference type="Gene3D" id="3.30.43.10">
    <property type="entry name" value="Uridine Diphospho-n-acetylenolpyruvylglucosamine Reductase, domain 2"/>
    <property type="match status" value="1"/>
</dbReference>
<dbReference type="SUPFAM" id="SSF55103">
    <property type="entry name" value="FAD-linked oxidases, C-terminal domain"/>
    <property type="match status" value="1"/>
</dbReference>
<evidence type="ECO:0000256" key="2">
    <source>
        <dbReference type="ARBA" id="ARBA00022827"/>
    </source>
</evidence>
<sequence>MAWRNWAGTVEAFPVRRVSVRDEDEVVAVLRGAVEEGLRVKAVGAGHSFTGAAYTDGVLVDLSALAGLRGVVADGAGARVRVGAGTTLRELNVLLDESGLAVPNLGDIDAQTIAGAISTGTHGTGATFGGLSSFVTALRVVTADGRVSWCSRAEDPELFAAAGVGLGAFGVVVEVELACVPAFRVRAVESPERLSELLPRLDEVMTEHDHVEFFWFPYTDSCLVKRHDRLPPEDSSGVPLPEWRRLWADDVVDNRLFAAANRAVVLRPSWVPTVNQVGAKVISRREYTDVSHRVFVSPRTVRFRESEYAVPRDAVGEALVFLRDWFERTGEPVTFPLEVRYTAADDLWLSTASGRDTAYIAVHQYVGQDHTRVFRVFEDVMDRCDGRPHWGKLHRLTADRLAALYPRFGDALRVRDRVDPGRLFANPYLDRVLGE</sequence>
<dbReference type="PROSITE" id="PS51387">
    <property type="entry name" value="FAD_PCMH"/>
    <property type="match status" value="1"/>
</dbReference>
<dbReference type="InterPro" id="IPR006094">
    <property type="entry name" value="Oxid_FAD_bind_N"/>
</dbReference>
<evidence type="ECO:0000256" key="3">
    <source>
        <dbReference type="ARBA" id="ARBA00023002"/>
    </source>
</evidence>
<dbReference type="SUPFAM" id="SSF56176">
    <property type="entry name" value="FAD-binding/transporter-associated domain-like"/>
    <property type="match status" value="1"/>
</dbReference>
<dbReference type="GO" id="GO:0016020">
    <property type="term" value="C:membrane"/>
    <property type="evidence" value="ECO:0007669"/>
    <property type="project" value="InterPro"/>
</dbReference>
<dbReference type="PIRSF" id="PIRSF000136">
    <property type="entry name" value="LGO_GLO"/>
    <property type="match status" value="1"/>
</dbReference>
<dbReference type="Gene3D" id="3.30.70.2520">
    <property type="match status" value="1"/>
</dbReference>
<dbReference type="Gene3D" id="1.10.45.10">
    <property type="entry name" value="Vanillyl-alcohol Oxidase, Chain A, domain 4"/>
    <property type="match status" value="1"/>
</dbReference>
<dbReference type="InterPro" id="IPR016171">
    <property type="entry name" value="Vanillyl_alc_oxidase_C-sub2"/>
</dbReference>
<dbReference type="InterPro" id="IPR016167">
    <property type="entry name" value="FAD-bd_PCMH_sub1"/>
</dbReference>
<gene>
    <name evidence="5" type="ORF">AUCHE_24_00310</name>
</gene>
<organism evidence="5 6">
    <name type="scientific">Austwickia chelonae NBRC 105200</name>
    <dbReference type="NCBI Taxonomy" id="1184607"/>
    <lineage>
        <taxon>Bacteria</taxon>
        <taxon>Bacillati</taxon>
        <taxon>Actinomycetota</taxon>
        <taxon>Actinomycetes</taxon>
        <taxon>Micrococcales</taxon>
        <taxon>Dermatophilaceae</taxon>
        <taxon>Austwickia</taxon>
    </lineage>
</organism>
<keyword evidence="3" id="KW-0560">Oxidoreductase</keyword>
<dbReference type="InterPro" id="IPR016164">
    <property type="entry name" value="FAD-linked_Oxase-like_C"/>
</dbReference>
<evidence type="ECO:0000259" key="4">
    <source>
        <dbReference type="PROSITE" id="PS51387"/>
    </source>
</evidence>
<reference evidence="5 6" key="1">
    <citation type="submission" date="2012-08" db="EMBL/GenBank/DDBJ databases">
        <title>Whole genome shotgun sequence of Austwickia chelonae NBRC 105200.</title>
        <authorList>
            <person name="Yoshida I."/>
            <person name="Hosoyama A."/>
            <person name="Tsuchikane K."/>
            <person name="Katsumata H."/>
            <person name="Ando Y."/>
            <person name="Ohji S."/>
            <person name="Hamada M."/>
            <person name="Tamura T."/>
            <person name="Yamazoe A."/>
            <person name="Yamazaki S."/>
            <person name="Fujita N."/>
        </authorList>
    </citation>
    <scope>NUCLEOTIDE SEQUENCE [LARGE SCALE GENOMIC DNA]</scope>
    <source>
        <strain evidence="5 6">NBRC 105200</strain>
    </source>
</reference>
<dbReference type="InterPro" id="IPR010031">
    <property type="entry name" value="FAD_lactone_oxidase-like"/>
</dbReference>
<dbReference type="STRING" id="100225.SAMN05421595_3082"/>
<accession>K6UNZ2</accession>